<evidence type="ECO:0000313" key="2">
    <source>
        <dbReference type="EMBL" id="QCC86061.1"/>
    </source>
</evidence>
<protein>
    <submittedName>
        <fullName evidence="2">Glutamine amidotransferase</fullName>
    </submittedName>
</protein>
<dbReference type="Gene3D" id="3.40.50.880">
    <property type="match status" value="1"/>
</dbReference>
<evidence type="ECO:0000259" key="1">
    <source>
        <dbReference type="Pfam" id="PF00117"/>
    </source>
</evidence>
<organism evidence="2 3">
    <name type="scientific">Desulfovibrio desulfuricans</name>
    <dbReference type="NCBI Taxonomy" id="876"/>
    <lineage>
        <taxon>Bacteria</taxon>
        <taxon>Pseudomonadati</taxon>
        <taxon>Thermodesulfobacteriota</taxon>
        <taxon>Desulfovibrionia</taxon>
        <taxon>Desulfovibrionales</taxon>
        <taxon>Desulfovibrionaceae</taxon>
        <taxon>Desulfovibrio</taxon>
    </lineage>
</organism>
<dbReference type="RefSeq" id="WP_136400177.1">
    <property type="nucleotide sequence ID" value="NZ_CP036295.1"/>
</dbReference>
<name>A0A4P7UMS1_DESDE</name>
<dbReference type="PANTHER" id="PTHR42695">
    <property type="entry name" value="GLUTAMINE AMIDOTRANSFERASE YLR126C-RELATED"/>
    <property type="match status" value="1"/>
</dbReference>
<dbReference type="Proteomes" id="UP000297065">
    <property type="component" value="Chromosome"/>
</dbReference>
<dbReference type="GO" id="GO:0005829">
    <property type="term" value="C:cytosol"/>
    <property type="evidence" value="ECO:0007669"/>
    <property type="project" value="TreeGrafter"/>
</dbReference>
<accession>A0A4P7UMS1</accession>
<dbReference type="InterPro" id="IPR017926">
    <property type="entry name" value="GATASE"/>
</dbReference>
<dbReference type="PANTHER" id="PTHR42695:SF5">
    <property type="entry name" value="GLUTAMINE AMIDOTRANSFERASE YLR126C-RELATED"/>
    <property type="match status" value="1"/>
</dbReference>
<reference evidence="2 3" key="1">
    <citation type="submission" date="2019-02" db="EMBL/GenBank/DDBJ databases">
        <title>Complete Genome Sequence of Desulfovibrio desulfuricans IC1, a Sulfonate Utilizing Anaerobe.</title>
        <authorList>
            <person name="Day L.A."/>
            <person name="De Leon K.B."/>
            <person name="Wall J.D."/>
        </authorList>
    </citation>
    <scope>NUCLEOTIDE SEQUENCE [LARGE SCALE GENOMIC DNA]</scope>
    <source>
        <strain evidence="2 3">IC1</strain>
    </source>
</reference>
<dbReference type="NCBIfam" id="NF005458">
    <property type="entry name" value="PRK07053.1"/>
    <property type="match status" value="1"/>
</dbReference>
<dbReference type="EMBL" id="CP036295">
    <property type="protein sequence ID" value="QCC86061.1"/>
    <property type="molecule type" value="Genomic_DNA"/>
</dbReference>
<dbReference type="InterPro" id="IPR029062">
    <property type="entry name" value="Class_I_gatase-like"/>
</dbReference>
<dbReference type="InterPro" id="IPR044992">
    <property type="entry name" value="ChyE-like"/>
</dbReference>
<dbReference type="GO" id="GO:0016740">
    <property type="term" value="F:transferase activity"/>
    <property type="evidence" value="ECO:0007669"/>
    <property type="project" value="UniProtKB-KW"/>
</dbReference>
<keyword evidence="2" id="KW-0315">Glutamine amidotransferase</keyword>
<dbReference type="AlphaFoldDB" id="A0A4P7UMS1"/>
<gene>
    <name evidence="2" type="ORF">DDIC_09275</name>
</gene>
<dbReference type="OrthoDB" id="9813383at2"/>
<evidence type="ECO:0000313" key="3">
    <source>
        <dbReference type="Proteomes" id="UP000297065"/>
    </source>
</evidence>
<dbReference type="PROSITE" id="PS51273">
    <property type="entry name" value="GATASE_TYPE_1"/>
    <property type="match status" value="1"/>
</dbReference>
<keyword evidence="2" id="KW-0808">Transferase</keyword>
<sequence length="232" mass="24912">MKRCVAIQHVAFENLGVFAQPIEEAGFAISYVQAGVVPLTHELWKDADLAVVLGGPIGVYQDDLYPFLTEEKALVAGRLASGRPLLGICLGAQLMASALDADVYPGAAKEIGWGRVELTPAGVSGPLAELAGAPVLHWHGDTFDLPRGCDLLASTAITPHQAFRPGPGQLALQFHAEMDAVFMETWLVGHCCELGVNGFDPRAIREDAKKLGTQARVAGQSFMRRWLAEEVR</sequence>
<dbReference type="Pfam" id="PF00117">
    <property type="entry name" value="GATase"/>
    <property type="match status" value="1"/>
</dbReference>
<dbReference type="CDD" id="cd01741">
    <property type="entry name" value="GATase1_1"/>
    <property type="match status" value="1"/>
</dbReference>
<proteinExistence type="predicted"/>
<dbReference type="SUPFAM" id="SSF52317">
    <property type="entry name" value="Class I glutamine amidotransferase-like"/>
    <property type="match status" value="1"/>
</dbReference>
<feature type="domain" description="Glutamine amidotransferase" evidence="1">
    <location>
        <begin position="35"/>
        <end position="178"/>
    </location>
</feature>